<dbReference type="InterPro" id="IPR011335">
    <property type="entry name" value="Restrct_endonuc-II-like"/>
</dbReference>
<keyword evidence="8 10" id="KW-0238">DNA-binding</keyword>
<accession>A0ABW7JU83</accession>
<comment type="similarity">
    <text evidence="10">Belongs to the RecC family.</text>
</comment>
<keyword evidence="4 10" id="KW-0378">Hydrolase</keyword>
<evidence type="ECO:0000256" key="3">
    <source>
        <dbReference type="ARBA" id="ARBA00022763"/>
    </source>
</evidence>
<evidence type="ECO:0000256" key="1">
    <source>
        <dbReference type="ARBA" id="ARBA00022722"/>
    </source>
</evidence>
<name>A0ABW7JU83_9NOCA</name>
<dbReference type="PIRSF" id="PIRSF000980">
    <property type="entry name" value="RecC"/>
    <property type="match status" value="1"/>
</dbReference>
<evidence type="ECO:0000256" key="5">
    <source>
        <dbReference type="ARBA" id="ARBA00022806"/>
    </source>
</evidence>
<dbReference type="InterPro" id="IPR027417">
    <property type="entry name" value="P-loop_NTPase"/>
</dbReference>
<reference evidence="12 13" key="1">
    <citation type="submission" date="2024-10" db="EMBL/GenBank/DDBJ databases">
        <authorList>
            <person name="Riesco R."/>
        </authorList>
    </citation>
    <scope>NUCLEOTIDE SEQUENCE [LARGE SCALE GENOMIC DNA]</scope>
    <source>
        <strain evidence="12 13">NCIMB 15449</strain>
    </source>
</reference>
<dbReference type="HAMAP" id="MF_01486">
    <property type="entry name" value="RecC"/>
    <property type="match status" value="1"/>
</dbReference>
<evidence type="ECO:0000256" key="9">
    <source>
        <dbReference type="ARBA" id="ARBA00023204"/>
    </source>
</evidence>
<evidence type="ECO:0000256" key="10">
    <source>
        <dbReference type="HAMAP-Rule" id="MF_01486"/>
    </source>
</evidence>
<keyword evidence="6 10" id="KW-0269">Exonuclease</keyword>
<protein>
    <recommendedName>
        <fullName evidence="10">RecBCD enzyme subunit RecC</fullName>
    </recommendedName>
    <alternativeName>
        <fullName evidence="10">Exonuclease V subunit RecC</fullName>
        <shortName evidence="10">ExoV subunit RecC</shortName>
    </alternativeName>
    <alternativeName>
        <fullName evidence="10">Helicase/nuclease RecBCD subunit RecC</fullName>
    </alternativeName>
</protein>
<comment type="function">
    <text evidence="10">A helicase/nuclease that prepares dsDNA breaks (DSB) for recombinational DNA repair. Binds to DSBs and unwinds DNA via a highly rapid and processive ATP-dependent bidirectional helicase activity. Unwinds dsDNA until it encounters a Chi (crossover hotspot instigator) sequence from the 3' direction. Cuts ssDNA a few nucleotides 3' to the Chi site. The properties and activities of the enzyme are changed at Chi. The Chi-altered holoenzyme produces a long 3'-ssDNA overhang and facilitates RecA-binding to the ssDNA for homologous DNA recombination and repair. Holoenzyme degrades any linearized DNA that is unable to undergo homologous recombination. In the holoenzyme this subunit recognizes the wild-type Chi sequence, and when added to isolated RecB increases its ATP-dependent helicase processivity.</text>
</comment>
<dbReference type="InterPro" id="IPR006697">
    <property type="entry name" value="RecC"/>
</dbReference>
<dbReference type="InterPro" id="IPR041500">
    <property type="entry name" value="RecC_C"/>
</dbReference>
<keyword evidence="5 10" id="KW-0347">Helicase</keyword>
<keyword evidence="9 10" id="KW-0234">DNA repair</keyword>
<dbReference type="InterPro" id="IPR013986">
    <property type="entry name" value="DExx_box_DNA_helicase_dom_sf"/>
</dbReference>
<dbReference type="Pfam" id="PF04257">
    <property type="entry name" value="Exonuc_V_gamma"/>
    <property type="match status" value="1"/>
</dbReference>
<comment type="miscellaneous">
    <text evidence="10">In the RecBCD complex, RecB has a slow 3'-5' helicase, an exonuclease activity and loads RecA onto ssDNA, RecD has a fast 5'-3' helicase activity, while RecC stimulates the ATPase and processivity of the RecB helicase and contributes to recognition of the Chi site.</text>
</comment>
<evidence type="ECO:0000313" key="12">
    <source>
        <dbReference type="EMBL" id="MFH5211290.1"/>
    </source>
</evidence>
<dbReference type="Proteomes" id="UP001609175">
    <property type="component" value="Unassembled WGS sequence"/>
</dbReference>
<comment type="subunit">
    <text evidence="10">Heterotrimer of RecB, RecC and RecD. All subunits contribute to DNA-binding.</text>
</comment>
<gene>
    <name evidence="10 12" type="primary">recC</name>
    <name evidence="12" type="ORF">ACHIPZ_24235</name>
</gene>
<dbReference type="EMBL" id="JBIMSO010000071">
    <property type="protein sequence ID" value="MFH5211290.1"/>
    <property type="molecule type" value="Genomic_DNA"/>
</dbReference>
<dbReference type="GO" id="GO:0008854">
    <property type="term" value="F:exodeoxyribonuclease V activity"/>
    <property type="evidence" value="ECO:0007669"/>
    <property type="project" value="UniProtKB-EC"/>
</dbReference>
<dbReference type="Gene3D" id="3.40.50.10930">
    <property type="match status" value="1"/>
</dbReference>
<evidence type="ECO:0000256" key="8">
    <source>
        <dbReference type="ARBA" id="ARBA00023125"/>
    </source>
</evidence>
<evidence type="ECO:0000313" key="13">
    <source>
        <dbReference type="Proteomes" id="UP001609175"/>
    </source>
</evidence>
<keyword evidence="2 10" id="KW-0547">Nucleotide-binding</keyword>
<keyword evidence="7 10" id="KW-0067">ATP-binding</keyword>
<dbReference type="Gene3D" id="1.10.10.160">
    <property type="match status" value="1"/>
</dbReference>
<evidence type="ECO:0000256" key="4">
    <source>
        <dbReference type="ARBA" id="ARBA00022801"/>
    </source>
</evidence>
<dbReference type="Gene3D" id="3.40.50.300">
    <property type="entry name" value="P-loop containing nucleotide triphosphate hydrolases"/>
    <property type="match status" value="2"/>
</dbReference>
<proteinExistence type="inferred from homology"/>
<evidence type="ECO:0000256" key="6">
    <source>
        <dbReference type="ARBA" id="ARBA00022839"/>
    </source>
</evidence>
<sequence length="1098" mass="119541">MLRVHRAERSSTLATALATVLATPLADPFSPEIVAVPAKGVERWLSQRLSLSLGATSGDGVAANIEFLSPTTLVDEILATAHGTTTQDDPWSYSTVVWTILEVVDASLDERWAGVLARHLGHGASDHRAGRRYSTAAHIADLFRGYGSQRPQLFLDWAAGRDTDGLGSDLDPDLLWQPELWRRLRDRIGADNPAQRLAQACRRIREEPDLLDLPGRVSLFGPTRVSAEQLAVLTALSVRRDVHLWLPHPSPVLWTKLSTATVARRDTRRADDDTAMQVEHPLLASLARDVREVQSRLMATGVSYDDVYYADPQADSGTLLRRVQADIRSDRLPTPGTDLDTTLQIHSCHGAPRQVEVLRECLLRLFDDDPTLEPRDVLVMCPDVETFAPLVRAAFGQGELRHPGHKLRARLADRALRQTNPLLDAVATLLWLADGRVTASQVLDFAATIPVRRRFGFSDQDLERLREWSGEAGARWGLGRAQRSAFGLADFPQNTFTTALDRILLGVSADETEVAWLDLALPLDDVDSNDIDLAGRFAEYIDRLAVVLHALRGPQQAAVWTAALTRALDLLTDVSRSDAWQTAQAHRELGAATEHSGTIELRLPDVRVMLADRLAGRPTRANFRTGELTIATLVPMRSVPHRVVVLLGLDDEVYPRAAGLDGDDVLSRDPCLGERDPRSEDRQLLLDAVMSASEKLLIFYTGADPLTGAPRPPAVPLGEFVDVVKATVDSAAAATVVTQHPLQPFDSRNFTGPVPFSYDPAALAGARARQTPPLPAPPLLAAPLPLRQGDVNLNELVEFFEHSSRAFLRQRLNVRVPERDDDVADALGVELDGLAKWDIGERMLTARLAGAPIAELRAAEWRRGTLPPFALGSAVLDDVSRTVESLFAAAAPLHAGAAETVDVAVELGNGRRLTGTVTGVHGHVVAAASYSKLAPKHRLRAWILLLALVASHSGRWEAVTTGRGFGRSLRRSSLLAPRDPVAVLNQLVDLRDRGLEQPLPMATAASAVYAERRSTGSNPDDALLAASDEFGGPYGEVNDRHIAYIHGATPRFEVLAADVPLADESDWGANFGAEPTRFGTLACRLWFPLLGSESVTQP</sequence>
<dbReference type="PANTHER" id="PTHR30591:SF1">
    <property type="entry name" value="RECBCD ENZYME SUBUNIT RECC"/>
    <property type="match status" value="1"/>
</dbReference>
<keyword evidence="1 10" id="KW-0540">Nuclease</keyword>
<dbReference type="Gene3D" id="1.10.10.990">
    <property type="match status" value="1"/>
</dbReference>
<dbReference type="RefSeq" id="WP_395117652.1">
    <property type="nucleotide sequence ID" value="NZ_JBIMSO010000071.1"/>
</dbReference>
<evidence type="ECO:0000256" key="2">
    <source>
        <dbReference type="ARBA" id="ARBA00022741"/>
    </source>
</evidence>
<keyword evidence="3 10" id="KW-0227">DNA damage</keyword>
<dbReference type="NCBIfam" id="TIGR01450">
    <property type="entry name" value="recC"/>
    <property type="match status" value="1"/>
</dbReference>
<evidence type="ECO:0000259" key="11">
    <source>
        <dbReference type="Pfam" id="PF17946"/>
    </source>
</evidence>
<feature type="domain" description="RecC C-terminal" evidence="11">
    <location>
        <begin position="789"/>
        <end position="1013"/>
    </location>
</feature>
<organism evidence="12 13">
    <name type="scientific">Antrihabitans spumae</name>
    <dbReference type="NCBI Taxonomy" id="3373370"/>
    <lineage>
        <taxon>Bacteria</taxon>
        <taxon>Bacillati</taxon>
        <taxon>Actinomycetota</taxon>
        <taxon>Actinomycetes</taxon>
        <taxon>Mycobacteriales</taxon>
        <taxon>Nocardiaceae</taxon>
        <taxon>Antrihabitans</taxon>
    </lineage>
</organism>
<comment type="caution">
    <text evidence="12">The sequence shown here is derived from an EMBL/GenBank/DDBJ whole genome shotgun (WGS) entry which is preliminary data.</text>
</comment>
<dbReference type="SUPFAM" id="SSF52540">
    <property type="entry name" value="P-loop containing nucleoside triphosphate hydrolases"/>
    <property type="match status" value="2"/>
</dbReference>
<evidence type="ECO:0000256" key="7">
    <source>
        <dbReference type="ARBA" id="ARBA00022840"/>
    </source>
</evidence>
<dbReference type="PANTHER" id="PTHR30591">
    <property type="entry name" value="RECBCD ENZYME SUBUNIT RECC"/>
    <property type="match status" value="1"/>
</dbReference>
<dbReference type="SUPFAM" id="SSF52980">
    <property type="entry name" value="Restriction endonuclease-like"/>
    <property type="match status" value="1"/>
</dbReference>
<dbReference type="Pfam" id="PF17946">
    <property type="entry name" value="RecC_C"/>
    <property type="match status" value="1"/>
</dbReference>